<protein>
    <submittedName>
        <fullName evidence="3">RNI-like protein</fullName>
    </submittedName>
</protein>
<dbReference type="GeneID" id="28896862"/>
<accession>A0A165IGI5</accession>
<dbReference type="PANTHER" id="PTHR13318:SF95">
    <property type="entry name" value="F-BOX PROTEIN YLR352W"/>
    <property type="match status" value="1"/>
</dbReference>
<dbReference type="GO" id="GO:0031146">
    <property type="term" value="P:SCF-dependent proteasomal ubiquitin-dependent protein catabolic process"/>
    <property type="evidence" value="ECO:0007669"/>
    <property type="project" value="TreeGrafter"/>
</dbReference>
<keyword evidence="4" id="KW-1185">Reference proteome</keyword>
<dbReference type="SUPFAM" id="SSF52047">
    <property type="entry name" value="RNI-like"/>
    <property type="match status" value="1"/>
</dbReference>
<dbReference type="Gene3D" id="3.80.10.10">
    <property type="entry name" value="Ribonuclease Inhibitor"/>
    <property type="match status" value="2"/>
</dbReference>
<dbReference type="InterPro" id="IPR057207">
    <property type="entry name" value="FBXL15_LRR"/>
</dbReference>
<feature type="domain" description="F-box/LRR-repeat protein 15-like leucin rich repeat" evidence="2">
    <location>
        <begin position="369"/>
        <end position="454"/>
    </location>
</feature>
<proteinExistence type="predicted"/>
<evidence type="ECO:0000313" key="4">
    <source>
        <dbReference type="Proteomes" id="UP000076632"/>
    </source>
</evidence>
<dbReference type="SMART" id="SM00367">
    <property type="entry name" value="LRR_CC"/>
    <property type="match status" value="3"/>
</dbReference>
<dbReference type="InParanoid" id="A0A165IGI5"/>
<dbReference type="Pfam" id="PF25372">
    <property type="entry name" value="DUF7885"/>
    <property type="match status" value="1"/>
</dbReference>
<gene>
    <name evidence="3" type="ORF">L228DRAFT_243596</name>
</gene>
<dbReference type="FunCoup" id="A0A165IGI5">
    <property type="interactions" value="67"/>
</dbReference>
<evidence type="ECO:0000256" key="1">
    <source>
        <dbReference type="SAM" id="MobiDB-lite"/>
    </source>
</evidence>
<evidence type="ECO:0000259" key="2">
    <source>
        <dbReference type="Pfam" id="PF25372"/>
    </source>
</evidence>
<dbReference type="GO" id="GO:0019005">
    <property type="term" value="C:SCF ubiquitin ligase complex"/>
    <property type="evidence" value="ECO:0007669"/>
    <property type="project" value="TreeGrafter"/>
</dbReference>
<dbReference type="OrthoDB" id="9994419at2759"/>
<dbReference type="EMBL" id="KV407455">
    <property type="protein sequence ID" value="KZF24861.1"/>
    <property type="molecule type" value="Genomic_DNA"/>
</dbReference>
<dbReference type="InterPro" id="IPR006553">
    <property type="entry name" value="Leu-rich_rpt_Cys-con_subtyp"/>
</dbReference>
<dbReference type="InterPro" id="IPR032675">
    <property type="entry name" value="LRR_dom_sf"/>
</dbReference>
<evidence type="ECO:0000313" key="3">
    <source>
        <dbReference type="EMBL" id="KZF24861.1"/>
    </source>
</evidence>
<sequence length="663" mass="73745">MSDYKESTDQGTTNGFLPHQGGAHHDVPSIIPAPGALHNIGFGTSARRNSPSRLIISEHSRASSRSDRGSFSSVKEDLVGGPQAFLDSRSLKSSTIPRDAIASNSPIDSPAVMPVQVPHGPEFCCPCGSFRGWKQIRLGGRKLSKSYSDLRAFGGDGWYDWGWEEEKTPAPRPSEEPSLTTHSGQSFLERLPTEILDLIISYLVVDLPPNGYAPRNMDLMSCLLTSRTLHATTISILYRQITIPQSPVFSKFLSQLSQYPALGTVVRRLDLSHFTSVGLGRTRRMNAEIQNLTGTTLRKCLDLMPQLREFLAQEHIEDDLDEKVLWKIFCELPHLQAVDLSGCSSVAFRSSIDAVLSPDNPHLPYNLVLKRLCLHECSTISDTTLEHLLSRLPRLTHLDLAHTQVTNRALHYLPHTANLTHLNLSKCTHLTGGGVVSFLTTHPAVNESLVYLNLFCDISRYRLLNQEDVEGLLPKLPTSLRSLNLSGAKIIGEHVSLLLPLTKHLEELSLGYADLSVKEVNSLFIPPSEQPDGITVAKEEWQPSSLRYLDLTGVASITLGTLFTHSSVLLLPTTQPLEVIEFGEKMINTLQERPSTNERLGWAVRELGRRGWYVRKRKPGIDGASPDNGRRPWKMGAQWWGMRKVPVAWSEVGGLYGHYMFKK</sequence>
<dbReference type="STRING" id="1328760.A0A165IGI5"/>
<name>A0A165IGI5_XYLHT</name>
<dbReference type="OMA" id="TKQMNAE"/>
<organism evidence="3 4">
    <name type="scientific">Xylona heveae (strain CBS 132557 / TC161)</name>
    <dbReference type="NCBI Taxonomy" id="1328760"/>
    <lineage>
        <taxon>Eukaryota</taxon>
        <taxon>Fungi</taxon>
        <taxon>Dikarya</taxon>
        <taxon>Ascomycota</taxon>
        <taxon>Pezizomycotina</taxon>
        <taxon>Xylonomycetes</taxon>
        <taxon>Xylonales</taxon>
        <taxon>Xylonaceae</taxon>
        <taxon>Xylona</taxon>
    </lineage>
</organism>
<feature type="region of interest" description="Disordered" evidence="1">
    <location>
        <begin position="1"/>
        <end position="32"/>
    </location>
</feature>
<dbReference type="AlphaFoldDB" id="A0A165IGI5"/>
<dbReference type="Proteomes" id="UP000076632">
    <property type="component" value="Unassembled WGS sequence"/>
</dbReference>
<dbReference type="RefSeq" id="XP_018190416.1">
    <property type="nucleotide sequence ID" value="XM_018331725.1"/>
</dbReference>
<reference evidence="3 4" key="1">
    <citation type="journal article" date="2016" name="Fungal Biol.">
        <title>The genome of Xylona heveae provides a window into fungal endophytism.</title>
        <authorList>
            <person name="Gazis R."/>
            <person name="Kuo A."/>
            <person name="Riley R."/>
            <person name="LaButti K."/>
            <person name="Lipzen A."/>
            <person name="Lin J."/>
            <person name="Amirebrahimi M."/>
            <person name="Hesse C.N."/>
            <person name="Spatafora J.W."/>
            <person name="Henrissat B."/>
            <person name="Hainaut M."/>
            <person name="Grigoriev I.V."/>
            <person name="Hibbett D.S."/>
        </authorList>
    </citation>
    <scope>NUCLEOTIDE SEQUENCE [LARGE SCALE GENOMIC DNA]</scope>
    <source>
        <strain evidence="3 4">TC161</strain>
    </source>
</reference>
<dbReference type="PANTHER" id="PTHR13318">
    <property type="entry name" value="PARTNER OF PAIRED, ISOFORM B-RELATED"/>
    <property type="match status" value="1"/>
</dbReference>